<dbReference type="PROSITE" id="PS01186">
    <property type="entry name" value="EGF_2"/>
    <property type="match status" value="1"/>
</dbReference>
<keyword evidence="8" id="KW-1133">Transmembrane helix</keyword>
<evidence type="ECO:0000256" key="1">
    <source>
        <dbReference type="ARBA" id="ARBA00022536"/>
    </source>
</evidence>
<dbReference type="OrthoDB" id="10044191at2759"/>
<feature type="compositionally biased region" description="Basic and acidic residues" evidence="7">
    <location>
        <begin position="41"/>
        <end position="61"/>
    </location>
</feature>
<feature type="region of interest" description="Disordered" evidence="7">
    <location>
        <begin position="41"/>
        <end position="81"/>
    </location>
</feature>
<dbReference type="PROSITE" id="PS50026">
    <property type="entry name" value="EGF_3"/>
    <property type="match status" value="1"/>
</dbReference>
<evidence type="ECO:0000256" key="7">
    <source>
        <dbReference type="SAM" id="MobiDB-lite"/>
    </source>
</evidence>
<organism evidence="10 11">
    <name type="scientific">Strongylocentrotus purpuratus</name>
    <name type="common">Purple sea urchin</name>
    <dbReference type="NCBI Taxonomy" id="7668"/>
    <lineage>
        <taxon>Eukaryota</taxon>
        <taxon>Metazoa</taxon>
        <taxon>Echinodermata</taxon>
        <taxon>Eleutherozoa</taxon>
        <taxon>Echinozoa</taxon>
        <taxon>Echinoidea</taxon>
        <taxon>Euechinoidea</taxon>
        <taxon>Echinacea</taxon>
        <taxon>Camarodonta</taxon>
        <taxon>Echinidea</taxon>
        <taxon>Strongylocentrotidae</taxon>
        <taxon>Strongylocentrotus</taxon>
    </lineage>
</organism>
<dbReference type="FunFam" id="2.10.25.10:FF:000122">
    <property type="entry name" value="Protein crumbs homolog 2"/>
    <property type="match status" value="1"/>
</dbReference>
<feature type="domain" description="EGF-like" evidence="9">
    <location>
        <begin position="246"/>
        <end position="282"/>
    </location>
</feature>
<dbReference type="InterPro" id="IPR001881">
    <property type="entry name" value="EGF-like_Ca-bd_dom"/>
</dbReference>
<dbReference type="Gene3D" id="2.10.25.10">
    <property type="entry name" value="Laminin"/>
    <property type="match status" value="1"/>
</dbReference>
<feature type="compositionally biased region" description="Basic and acidic residues" evidence="7">
    <location>
        <begin position="1"/>
        <end position="12"/>
    </location>
</feature>
<evidence type="ECO:0000256" key="2">
    <source>
        <dbReference type="ARBA" id="ARBA00022729"/>
    </source>
</evidence>
<dbReference type="PROSITE" id="PS00022">
    <property type="entry name" value="EGF_1"/>
    <property type="match status" value="1"/>
</dbReference>
<keyword evidence="5" id="KW-0325">Glycoprotein</keyword>
<dbReference type="SMART" id="SM00181">
    <property type="entry name" value="EGF"/>
    <property type="match status" value="1"/>
</dbReference>
<feature type="region of interest" description="Disordered" evidence="7">
    <location>
        <begin position="1"/>
        <end position="26"/>
    </location>
</feature>
<dbReference type="PRINTS" id="PR00010">
    <property type="entry name" value="EGFBLOOD"/>
</dbReference>
<keyword evidence="1 6" id="KW-0245">EGF-like domain</keyword>
<evidence type="ECO:0000256" key="6">
    <source>
        <dbReference type="PROSITE-ProRule" id="PRU00076"/>
    </source>
</evidence>
<keyword evidence="8" id="KW-0812">Transmembrane</keyword>
<protein>
    <recommendedName>
        <fullName evidence="9">EGF-like domain-containing protein</fullName>
    </recommendedName>
</protein>
<feature type="disulfide bond" evidence="6">
    <location>
        <begin position="272"/>
        <end position="281"/>
    </location>
</feature>
<dbReference type="Proteomes" id="UP000007110">
    <property type="component" value="Unassembled WGS sequence"/>
</dbReference>
<dbReference type="CDD" id="cd00054">
    <property type="entry name" value="EGF_CA"/>
    <property type="match status" value="1"/>
</dbReference>
<evidence type="ECO:0000313" key="11">
    <source>
        <dbReference type="Proteomes" id="UP000007110"/>
    </source>
</evidence>
<evidence type="ECO:0000259" key="9">
    <source>
        <dbReference type="PROSITE" id="PS50026"/>
    </source>
</evidence>
<reference evidence="11" key="1">
    <citation type="submission" date="2015-02" db="EMBL/GenBank/DDBJ databases">
        <title>Genome sequencing for Strongylocentrotus purpuratus.</title>
        <authorList>
            <person name="Murali S."/>
            <person name="Liu Y."/>
            <person name="Vee V."/>
            <person name="English A."/>
            <person name="Wang M."/>
            <person name="Skinner E."/>
            <person name="Han Y."/>
            <person name="Muzny D.M."/>
            <person name="Worley K.C."/>
            <person name="Gibbs R.A."/>
        </authorList>
    </citation>
    <scope>NUCLEOTIDE SEQUENCE</scope>
</reference>
<sequence length="339" mass="37355">MAKTSDPEKKCENAPPDGVVKEGPEETAHGWPCLISLKRSSPCEEKESRKNSPGLKEKSEEIAASEQNTSKGKDRSLPCSNKKRKRKTWITELAAKVCILNAYEPKNKWMYLLITFGMLLSGAYGKGVEVKLKPSRYVSIATNKTIAATDPVPQAQSYLIFASGGNHPRSYNCTSDFVENNQNCNVVVGDKSKTECGGLRIFENETHTHLAVDGSKLTHDHTRFCIYQQAPGNFSLYFLVVYKNQDIDECASSPCVNGGMCVDGHDSYTCNCAKGYNGANCEIGSDSTYWKNASIILAIILAIIVILTLAYFLCCRNKSMEQVPMDDIGKGPFCPERSI</sequence>
<evidence type="ECO:0000256" key="8">
    <source>
        <dbReference type="SAM" id="Phobius"/>
    </source>
</evidence>
<dbReference type="PROSITE" id="PS00010">
    <property type="entry name" value="ASX_HYDROXYL"/>
    <property type="match status" value="1"/>
</dbReference>
<keyword evidence="11" id="KW-1185">Reference proteome</keyword>
<dbReference type="GeneID" id="100890729"/>
<dbReference type="InterPro" id="IPR000742">
    <property type="entry name" value="EGF"/>
</dbReference>
<dbReference type="SUPFAM" id="SSF57196">
    <property type="entry name" value="EGF/Laminin"/>
    <property type="match status" value="1"/>
</dbReference>
<dbReference type="PROSITE" id="PS01187">
    <property type="entry name" value="EGF_CA"/>
    <property type="match status" value="1"/>
</dbReference>
<reference evidence="10" key="2">
    <citation type="submission" date="2021-01" db="UniProtKB">
        <authorList>
            <consortium name="EnsemblMetazoa"/>
        </authorList>
    </citation>
    <scope>IDENTIFICATION</scope>
</reference>
<comment type="caution">
    <text evidence="6">Lacks conserved residue(s) required for the propagation of feature annotation.</text>
</comment>
<name>A0A7M7NNJ1_STRPU</name>
<dbReference type="KEGG" id="spu:100890729"/>
<evidence type="ECO:0000256" key="5">
    <source>
        <dbReference type="ARBA" id="ARBA00023180"/>
    </source>
</evidence>
<dbReference type="GO" id="GO:0005509">
    <property type="term" value="F:calcium ion binding"/>
    <property type="evidence" value="ECO:0007669"/>
    <property type="project" value="InterPro"/>
</dbReference>
<dbReference type="Pfam" id="PF00008">
    <property type="entry name" value="EGF"/>
    <property type="match status" value="1"/>
</dbReference>
<evidence type="ECO:0000313" key="10">
    <source>
        <dbReference type="EnsemblMetazoa" id="XP_030839302"/>
    </source>
</evidence>
<dbReference type="InParanoid" id="A0A7M7NNJ1"/>
<evidence type="ECO:0000256" key="4">
    <source>
        <dbReference type="ARBA" id="ARBA00023157"/>
    </source>
</evidence>
<dbReference type="PANTHER" id="PTHR12916">
    <property type="entry name" value="CYTOCHROME C OXIDASE POLYPEPTIDE VIC-2"/>
    <property type="match status" value="1"/>
</dbReference>
<keyword evidence="4 6" id="KW-1015">Disulfide bond</keyword>
<dbReference type="RefSeq" id="XP_030839302.1">
    <property type="nucleotide sequence ID" value="XM_030983442.1"/>
</dbReference>
<keyword evidence="2" id="KW-0732">Signal</keyword>
<feature type="transmembrane region" description="Helical" evidence="8">
    <location>
        <begin position="295"/>
        <end position="315"/>
    </location>
</feature>
<dbReference type="PANTHER" id="PTHR12916:SF4">
    <property type="entry name" value="UNINFLATABLE, ISOFORM C"/>
    <property type="match status" value="1"/>
</dbReference>
<keyword evidence="3" id="KW-0677">Repeat</keyword>
<accession>A0A7M7NNJ1</accession>
<evidence type="ECO:0000256" key="3">
    <source>
        <dbReference type="ARBA" id="ARBA00022737"/>
    </source>
</evidence>
<dbReference type="SMART" id="SM00179">
    <property type="entry name" value="EGF_CA"/>
    <property type="match status" value="1"/>
</dbReference>
<proteinExistence type="predicted"/>
<keyword evidence="8" id="KW-0472">Membrane</keyword>
<dbReference type="EnsemblMetazoa" id="XM_030983442">
    <property type="protein sequence ID" value="XP_030839302"/>
    <property type="gene ID" value="LOC100890729"/>
</dbReference>
<dbReference type="InterPro" id="IPR018097">
    <property type="entry name" value="EGF_Ca-bd_CS"/>
</dbReference>
<dbReference type="InterPro" id="IPR000152">
    <property type="entry name" value="EGF-type_Asp/Asn_hydroxyl_site"/>
</dbReference>
<dbReference type="AlphaFoldDB" id="A0A7M7NNJ1"/>